<dbReference type="InterPro" id="IPR011852">
    <property type="entry name" value="TRAP_TAXI"/>
</dbReference>
<feature type="signal peptide" evidence="1">
    <location>
        <begin position="1"/>
        <end position="23"/>
    </location>
</feature>
<name>A0A0D5LMK7_MAREN</name>
<accession>A0A0D5LMK7</accession>
<gene>
    <name evidence="2" type="ORF">TM49_03785</name>
</gene>
<dbReference type="SUPFAM" id="SSF53850">
    <property type="entry name" value="Periplasmic binding protein-like II"/>
    <property type="match status" value="1"/>
</dbReference>
<evidence type="ECO:0000313" key="2">
    <source>
        <dbReference type="EMBL" id="AJY45007.1"/>
    </source>
</evidence>
<dbReference type="EMBL" id="CP010803">
    <property type="protein sequence ID" value="AJY45007.1"/>
    <property type="molecule type" value="Genomic_DNA"/>
</dbReference>
<dbReference type="NCBIfam" id="TIGR02122">
    <property type="entry name" value="TRAP_TAXI"/>
    <property type="match status" value="1"/>
</dbReference>
<feature type="chain" id="PRO_5002295261" evidence="1">
    <location>
        <begin position="24"/>
        <end position="314"/>
    </location>
</feature>
<dbReference type="AlphaFoldDB" id="A0A0D5LMK7"/>
<dbReference type="OrthoDB" id="6788250at2"/>
<proteinExistence type="predicted"/>
<dbReference type="Gene3D" id="3.40.190.10">
    <property type="entry name" value="Periplasmic binding protein-like II"/>
    <property type="match status" value="2"/>
</dbReference>
<dbReference type="Pfam" id="PF16868">
    <property type="entry name" value="NMT1_3"/>
    <property type="match status" value="1"/>
</dbReference>
<reference evidence="2 3" key="1">
    <citation type="journal article" date="2015" name="Genome Announc.">
        <title>Complete genome sequence of Martelella endophytica YC6887, which has antifungal activity associated with a halophyte.</title>
        <authorList>
            <person name="Khan A."/>
            <person name="Khan H."/>
            <person name="Chung E.J."/>
            <person name="Hossain M.T."/>
            <person name="Chung Y.R."/>
        </authorList>
    </citation>
    <scope>NUCLEOTIDE SEQUENCE [LARGE SCALE GENOMIC DNA]</scope>
    <source>
        <strain evidence="2">YC6887</strain>
    </source>
</reference>
<dbReference type="HOGENOM" id="CLU_033215_4_1_5"/>
<evidence type="ECO:0000313" key="3">
    <source>
        <dbReference type="Proteomes" id="UP000032611"/>
    </source>
</evidence>
<dbReference type="PANTHER" id="PTHR42941">
    <property type="entry name" value="SLL1037 PROTEIN"/>
    <property type="match status" value="1"/>
</dbReference>
<dbReference type="KEGG" id="mey:TM49_03785"/>
<keyword evidence="3" id="KW-1185">Reference proteome</keyword>
<evidence type="ECO:0000256" key="1">
    <source>
        <dbReference type="SAM" id="SignalP"/>
    </source>
</evidence>
<dbReference type="Proteomes" id="UP000032611">
    <property type="component" value="Chromosome"/>
</dbReference>
<protein>
    <submittedName>
        <fullName evidence="2">Uncharacterized protein</fullName>
    </submittedName>
</protein>
<dbReference type="RefSeq" id="WP_045679599.1">
    <property type="nucleotide sequence ID" value="NZ_CP010803.1"/>
</dbReference>
<dbReference type="PATRIC" id="fig|1486262.3.peg.771"/>
<keyword evidence="1" id="KW-0732">Signal</keyword>
<dbReference type="STRING" id="1486262.TM49_03785"/>
<sequence>MKFRTFAAGVLLTVCSFGSAAIAQDLRFGSGQQGSQNYGVNAALAQAIGANTDLNVTVQSFGGATAFVPLINAGELDIAALVTPDAGDAIRGNGPFDGMAQDNIALVAALLPSPVGLMVRADSGIETIADLKGKRMAWGVPAQASLLPYFEGALANGGLTPDDVTTVPVSSVRTGVEALVNGDVDATLFALRAGAVVEADSALGGIAWLPFDDSAEAVERMNAVAPEAYIYDVAADAGVVGAPEAFKTMAYDYVLVARKDLDPAVVSDIAEMINADPAVIAASNPILGAMSEDTVSRVYTKLPYHEGAKVSDTE</sequence>
<organism evidence="2 3">
    <name type="scientific">Martelella endophytica</name>
    <dbReference type="NCBI Taxonomy" id="1486262"/>
    <lineage>
        <taxon>Bacteria</taxon>
        <taxon>Pseudomonadati</taxon>
        <taxon>Pseudomonadota</taxon>
        <taxon>Alphaproteobacteria</taxon>
        <taxon>Hyphomicrobiales</taxon>
        <taxon>Aurantimonadaceae</taxon>
        <taxon>Martelella</taxon>
    </lineage>
</organism>
<dbReference type="PANTHER" id="PTHR42941:SF1">
    <property type="entry name" value="SLL1037 PROTEIN"/>
    <property type="match status" value="1"/>
</dbReference>